<dbReference type="InterPro" id="IPR015195">
    <property type="entry name" value="SLIDE"/>
</dbReference>
<dbReference type="InterPro" id="IPR000330">
    <property type="entry name" value="SNF2_N"/>
</dbReference>
<dbReference type="Pfam" id="PF09110">
    <property type="entry name" value="HAND"/>
    <property type="match status" value="1"/>
</dbReference>
<dbReference type="SUPFAM" id="SSF46689">
    <property type="entry name" value="Homeodomain-like"/>
    <property type="match status" value="2"/>
</dbReference>
<reference evidence="14 15" key="1">
    <citation type="journal article" date="2015" name="Proc. Natl. Acad. Sci. U.S.A.">
        <title>The resurrection genome of Boea hygrometrica: A blueprint for survival of dehydration.</title>
        <authorList>
            <person name="Xiao L."/>
            <person name="Yang G."/>
            <person name="Zhang L."/>
            <person name="Yang X."/>
            <person name="Zhao S."/>
            <person name="Ji Z."/>
            <person name="Zhou Q."/>
            <person name="Hu M."/>
            <person name="Wang Y."/>
            <person name="Chen M."/>
            <person name="Xu Y."/>
            <person name="Jin H."/>
            <person name="Xiao X."/>
            <person name="Hu G."/>
            <person name="Bao F."/>
            <person name="Hu Y."/>
            <person name="Wan P."/>
            <person name="Li L."/>
            <person name="Deng X."/>
            <person name="Kuang T."/>
            <person name="Xiang C."/>
            <person name="Zhu J.K."/>
            <person name="Oliver M.J."/>
            <person name="He Y."/>
        </authorList>
    </citation>
    <scope>NUCLEOTIDE SEQUENCE [LARGE SCALE GENOMIC DNA]</scope>
    <source>
        <strain evidence="15">cv. XS01</strain>
    </source>
</reference>
<keyword evidence="5" id="KW-0378">Hydrolase</keyword>
<evidence type="ECO:0000313" key="14">
    <source>
        <dbReference type="EMBL" id="KZV51562.1"/>
    </source>
</evidence>
<dbReference type="GO" id="GO:1900036">
    <property type="term" value="P:positive regulation of cellular response to heat"/>
    <property type="evidence" value="ECO:0007669"/>
    <property type="project" value="UniProtKB-ARBA"/>
</dbReference>
<feature type="compositionally biased region" description="Basic and acidic residues" evidence="10">
    <location>
        <begin position="69"/>
        <end position="78"/>
    </location>
</feature>
<dbReference type="Gene3D" id="3.40.50.10810">
    <property type="entry name" value="Tandem AAA-ATPase domain"/>
    <property type="match status" value="1"/>
</dbReference>
<dbReference type="InterPro" id="IPR049730">
    <property type="entry name" value="SNF2/RAD54-like_C"/>
</dbReference>
<dbReference type="GO" id="GO:0005524">
    <property type="term" value="F:ATP binding"/>
    <property type="evidence" value="ECO:0007669"/>
    <property type="project" value="UniProtKB-KW"/>
</dbReference>
<dbReference type="GO" id="GO:0034728">
    <property type="term" value="P:nucleosome organization"/>
    <property type="evidence" value="ECO:0007669"/>
    <property type="project" value="TreeGrafter"/>
</dbReference>
<evidence type="ECO:0000256" key="8">
    <source>
        <dbReference type="ARBA" id="ARBA00023054"/>
    </source>
</evidence>
<dbReference type="PANTHER" id="PTHR45623">
    <property type="entry name" value="CHROMODOMAIN-HELICASE-DNA-BINDING PROTEIN 3-RELATED-RELATED"/>
    <property type="match status" value="1"/>
</dbReference>
<evidence type="ECO:0000256" key="5">
    <source>
        <dbReference type="ARBA" id="ARBA00022801"/>
    </source>
</evidence>
<keyword evidence="3" id="KW-0677">Repeat</keyword>
<keyword evidence="15" id="KW-1185">Reference proteome</keyword>
<dbReference type="CDD" id="cd00167">
    <property type="entry name" value="SANT"/>
    <property type="match status" value="1"/>
</dbReference>
<dbReference type="Pfam" id="PF00271">
    <property type="entry name" value="Helicase_C"/>
    <property type="match status" value="1"/>
</dbReference>
<dbReference type="SMART" id="SM00717">
    <property type="entry name" value="SANT"/>
    <property type="match status" value="2"/>
</dbReference>
<evidence type="ECO:0000259" key="11">
    <source>
        <dbReference type="PROSITE" id="PS51192"/>
    </source>
</evidence>
<feature type="compositionally biased region" description="Basic residues" evidence="10">
    <location>
        <begin position="133"/>
        <end position="145"/>
    </location>
</feature>
<dbReference type="SUPFAM" id="SSF101224">
    <property type="entry name" value="HAND domain of the nucleosome remodeling ATPase ISWI"/>
    <property type="match status" value="1"/>
</dbReference>
<dbReference type="GO" id="GO:0003677">
    <property type="term" value="F:DNA binding"/>
    <property type="evidence" value="ECO:0007669"/>
    <property type="project" value="InterPro"/>
</dbReference>
<dbReference type="InterPro" id="IPR044754">
    <property type="entry name" value="Isw1/2_DEXHc"/>
</dbReference>
<evidence type="ECO:0000256" key="4">
    <source>
        <dbReference type="ARBA" id="ARBA00022741"/>
    </source>
</evidence>
<keyword evidence="7" id="KW-0156">Chromatin regulator</keyword>
<dbReference type="GO" id="GO:0031491">
    <property type="term" value="F:nucleosome binding"/>
    <property type="evidence" value="ECO:0007669"/>
    <property type="project" value="InterPro"/>
</dbReference>
<keyword evidence="8" id="KW-0175">Coiled coil</keyword>
<evidence type="ECO:0000259" key="13">
    <source>
        <dbReference type="PROSITE" id="PS51293"/>
    </source>
</evidence>
<evidence type="ECO:0000256" key="10">
    <source>
        <dbReference type="SAM" id="MobiDB-lite"/>
    </source>
</evidence>
<dbReference type="InterPro" id="IPR009057">
    <property type="entry name" value="Homeodomain-like_sf"/>
</dbReference>
<dbReference type="Pfam" id="PF00176">
    <property type="entry name" value="SNF2-rel_dom"/>
    <property type="match status" value="1"/>
</dbReference>
<evidence type="ECO:0000313" key="15">
    <source>
        <dbReference type="Proteomes" id="UP000250235"/>
    </source>
</evidence>
<feature type="region of interest" description="Disordered" evidence="10">
    <location>
        <begin position="1"/>
        <end position="78"/>
    </location>
</feature>
<dbReference type="Gene3D" id="1.20.5.1190">
    <property type="entry name" value="iswi atpase"/>
    <property type="match status" value="1"/>
</dbReference>
<evidence type="ECO:0000256" key="2">
    <source>
        <dbReference type="ARBA" id="ARBA00009687"/>
    </source>
</evidence>
<dbReference type="GO" id="GO:0005634">
    <property type="term" value="C:nucleus"/>
    <property type="evidence" value="ECO:0007669"/>
    <property type="project" value="UniProtKB-SubCell"/>
</dbReference>
<keyword evidence="6" id="KW-0067">ATP-binding</keyword>
<accession>A0A2Z7CWR7</accession>
<dbReference type="GO" id="GO:0000785">
    <property type="term" value="C:chromatin"/>
    <property type="evidence" value="ECO:0007669"/>
    <property type="project" value="TreeGrafter"/>
</dbReference>
<organism evidence="14 15">
    <name type="scientific">Dorcoceras hygrometricum</name>
    <dbReference type="NCBI Taxonomy" id="472368"/>
    <lineage>
        <taxon>Eukaryota</taxon>
        <taxon>Viridiplantae</taxon>
        <taxon>Streptophyta</taxon>
        <taxon>Embryophyta</taxon>
        <taxon>Tracheophyta</taxon>
        <taxon>Spermatophyta</taxon>
        <taxon>Magnoliopsida</taxon>
        <taxon>eudicotyledons</taxon>
        <taxon>Gunneridae</taxon>
        <taxon>Pentapetalae</taxon>
        <taxon>asterids</taxon>
        <taxon>lamiids</taxon>
        <taxon>Lamiales</taxon>
        <taxon>Gesneriaceae</taxon>
        <taxon>Didymocarpoideae</taxon>
        <taxon>Trichosporeae</taxon>
        <taxon>Loxocarpinae</taxon>
        <taxon>Dorcoceras</taxon>
    </lineage>
</organism>
<evidence type="ECO:0000256" key="1">
    <source>
        <dbReference type="ARBA" id="ARBA00004123"/>
    </source>
</evidence>
<comment type="subcellular location">
    <subcellularLocation>
        <location evidence="1">Nucleus</location>
    </subcellularLocation>
</comment>
<comment type="similarity">
    <text evidence="2">Belongs to the SNF2/RAD54 helicase family. ISWI subfamily.</text>
</comment>
<dbReference type="GO" id="GO:0016887">
    <property type="term" value="F:ATP hydrolysis activity"/>
    <property type="evidence" value="ECO:0007669"/>
    <property type="project" value="TreeGrafter"/>
</dbReference>
<dbReference type="SMART" id="SM00490">
    <property type="entry name" value="HELICc"/>
    <property type="match status" value="1"/>
</dbReference>
<dbReference type="PROSITE" id="PS51293">
    <property type="entry name" value="SANT"/>
    <property type="match status" value="1"/>
</dbReference>
<name>A0A2Z7CWR7_9LAMI</name>
<dbReference type="InterPro" id="IPR001005">
    <property type="entry name" value="SANT/Myb"/>
</dbReference>
<dbReference type="FunFam" id="1.10.10.60:FF:000155">
    <property type="entry name" value="ISWI chromatin-remodeling complex ATPase CHR11"/>
    <property type="match status" value="1"/>
</dbReference>
<proteinExistence type="inferred from homology"/>
<dbReference type="SUPFAM" id="SSF52540">
    <property type="entry name" value="P-loop containing nucleoside triphosphate hydrolases"/>
    <property type="match status" value="2"/>
</dbReference>
<keyword evidence="4" id="KW-0547">Nucleotide-binding</keyword>
<dbReference type="FunFam" id="3.40.50.10810:FF:000028">
    <property type="entry name" value="Chromatin-remodeling complex ATPase"/>
    <property type="match status" value="1"/>
</dbReference>
<evidence type="ECO:0000256" key="3">
    <source>
        <dbReference type="ARBA" id="ARBA00022737"/>
    </source>
</evidence>
<dbReference type="CDD" id="cd18793">
    <property type="entry name" value="SF2_C_SNF"/>
    <property type="match status" value="1"/>
</dbReference>
<dbReference type="FunFam" id="1.10.10.60:FF:000022">
    <property type="entry name" value="ISWI chromatin-remodeling complex ATPase CHR11 isoform A"/>
    <property type="match status" value="1"/>
</dbReference>
<evidence type="ECO:0000259" key="12">
    <source>
        <dbReference type="PROSITE" id="PS51194"/>
    </source>
</evidence>
<protein>
    <submittedName>
        <fullName evidence="14">Chromatin-remodeling complex ATPase chain-like</fullName>
    </submittedName>
</protein>
<dbReference type="PROSITE" id="PS51192">
    <property type="entry name" value="HELICASE_ATP_BIND_1"/>
    <property type="match status" value="1"/>
</dbReference>
<feature type="region of interest" description="Disordered" evidence="10">
    <location>
        <begin position="127"/>
        <end position="155"/>
    </location>
</feature>
<evidence type="ECO:0000256" key="6">
    <source>
        <dbReference type="ARBA" id="ARBA00022840"/>
    </source>
</evidence>
<dbReference type="SMART" id="SM00487">
    <property type="entry name" value="DEXDc"/>
    <property type="match status" value="1"/>
</dbReference>
<dbReference type="Gene3D" id="1.10.10.60">
    <property type="entry name" value="Homeodomain-like"/>
    <property type="match status" value="2"/>
</dbReference>
<dbReference type="PANTHER" id="PTHR45623:SF49">
    <property type="entry name" value="SWI_SNF-RELATED MATRIX-ASSOCIATED ACTIN-DEPENDENT REGULATOR OF CHROMATIN SUBFAMILY A MEMBER 5"/>
    <property type="match status" value="1"/>
</dbReference>
<dbReference type="FunFam" id="3.40.50.300:FF:000519">
    <property type="entry name" value="ISWI chromatin-remodeling complex ATPase CHR11"/>
    <property type="match status" value="1"/>
</dbReference>
<dbReference type="InterPro" id="IPR017884">
    <property type="entry name" value="SANT_dom"/>
</dbReference>
<dbReference type="Pfam" id="PF09111">
    <property type="entry name" value="SLIDE"/>
    <property type="match status" value="1"/>
</dbReference>
<dbReference type="Gene3D" id="1.10.1040.30">
    <property type="entry name" value="ISWI, HAND domain"/>
    <property type="match status" value="1"/>
</dbReference>
<dbReference type="InterPro" id="IPR001650">
    <property type="entry name" value="Helicase_C-like"/>
</dbReference>
<dbReference type="InterPro" id="IPR014001">
    <property type="entry name" value="Helicase_ATP-bd"/>
</dbReference>
<feature type="domain" description="Helicase C-terminal" evidence="12">
    <location>
        <begin position="488"/>
        <end position="639"/>
    </location>
</feature>
<dbReference type="GO" id="GO:0042393">
    <property type="term" value="F:histone binding"/>
    <property type="evidence" value="ECO:0007669"/>
    <property type="project" value="TreeGrafter"/>
</dbReference>
<feature type="domain" description="Helicase ATP-binding" evidence="11">
    <location>
        <begin position="195"/>
        <end position="360"/>
    </location>
</feature>
<dbReference type="PROSITE" id="PS51194">
    <property type="entry name" value="HELICASE_CTER"/>
    <property type="match status" value="1"/>
</dbReference>
<keyword evidence="9" id="KW-0539">Nucleus</keyword>
<dbReference type="InterPro" id="IPR036306">
    <property type="entry name" value="ISWI_HAND-dom_sf"/>
</dbReference>
<dbReference type="CDD" id="cd17997">
    <property type="entry name" value="DEXHc_SMARCA1_SMARCA5"/>
    <property type="match status" value="1"/>
</dbReference>
<dbReference type="OrthoDB" id="5857104at2759"/>
<gene>
    <name evidence="14" type="ORF">F511_24794</name>
</gene>
<dbReference type="InterPro" id="IPR027417">
    <property type="entry name" value="P-loop_NTPase"/>
</dbReference>
<evidence type="ECO:0000256" key="9">
    <source>
        <dbReference type="ARBA" id="ARBA00023242"/>
    </source>
</evidence>
<dbReference type="AlphaFoldDB" id="A0A2Z7CWR7"/>
<dbReference type="EMBL" id="KQ991598">
    <property type="protein sequence ID" value="KZV51562.1"/>
    <property type="molecule type" value="Genomic_DNA"/>
</dbReference>
<dbReference type="Proteomes" id="UP000250235">
    <property type="component" value="Unassembled WGS sequence"/>
</dbReference>
<dbReference type="Gene3D" id="3.40.50.300">
    <property type="entry name" value="P-loop containing nucleotide triphosphate hydrolases"/>
    <property type="match status" value="1"/>
</dbReference>
<dbReference type="GO" id="GO:0140750">
    <property type="term" value="F:nucleosome array spacer activity"/>
    <property type="evidence" value="ECO:0007669"/>
    <property type="project" value="UniProtKB-ARBA"/>
</dbReference>
<evidence type="ECO:0000256" key="7">
    <source>
        <dbReference type="ARBA" id="ARBA00022853"/>
    </source>
</evidence>
<sequence>MAKPSQPEECSEDSTPTTSAEEEVAKDQVNDEEDDEEIEAVTRAEDDSNDEDVSSGSGPMEDENDDDNATAKREKSRLKEMEILKKQKLQEILDSQNAAIEADMNNKGKGRLKFLLQQTELFAHFAQGDRPASQKKGKGRGRHASKITEEEEDEECLKDEEDGLCGTGNTRLLVQPSCIQGKMRDYQLAGLNWMIRLYENGINGILADEMGLGKTLQTISLLGYLHEFRGITGPHMVVAPKSTLGNWMNEIKRFCPVLRAVKFLGNPDERKYIREELLVAGKFDVCVTSFEMAIKEKSVFRRFSWRYIIIDEAHRIKNENSLLSKTMRLFSTNYRLLITGTPLQNNLHELWALLNFLLPEIFSSAETFDQWFQISGENDEQEVVQQLHKVLRPFLLRRLKSDVEKGLPPKKETILKVGMSQMQKQYYRALLQKDLEVVNAGGERKRLLNIAMQLRKCSNHPYLFQGAEPGPPYTTGEHLIENAGKMVLLDKLLPKLKERDSRVLIFSQMTRLLDILEDYLIYRGYYYCRIDGNTGGEDRDASIEAFNKPGSTKFVFLLSTRAGGLGINLATADVVILYDSDWNPQVDLQAQDRAHRIGQTKEVQVFRFCTEYTIEEKVIERAYKKLALDALVIQQGRLAEQKTVNKDELLQMVRFGAEMVFSSKDSTITDEDIDRIIAKGEEATAELDAKMKKFTEDAIKFKMDDTSDLYDFDDEKDDKFDFKKIVSENWIEPPKRERKRNYSEAEYFKQTMRQSGPVRPKEPRIPRMPQLHDFQFFNTQRLSDLYEKEVRYLMARQRHQVKDTIAVDERDDVGEPLTSEEQEEKERLLEEGFSSFSRRDFNAFIRACEKYGRNDIPNIASEMEGKTEEEVERYAKVFKERYKELNDYDKIIKSIERGEARISRKDEIMKAIAKKLNRYKNPWLELKIQHGQNKGKLYNEECDRFMICMIHKLGYGNWDELKASFRTSPLFRFDWFVKSRTTQEIARRCDALIRLVEKENEEYDERERIARKEKKLAKSATPSKFAAISQYAEGSPSLKKRKQSSMDDYVSYIRLLSAGKEQEVMIWTAWFDLDLMLPPTQTSGENLESALLIWGN</sequence>
<dbReference type="InterPro" id="IPR015194">
    <property type="entry name" value="ISWI_HAND-dom"/>
</dbReference>
<feature type="compositionally biased region" description="Acidic residues" evidence="10">
    <location>
        <begin position="30"/>
        <end position="39"/>
    </location>
</feature>
<dbReference type="FunFam" id="1.10.1040.30:FF:000002">
    <property type="entry name" value="ISWI chromatin-remodeling complex ATPase CHR11"/>
    <property type="match status" value="1"/>
</dbReference>
<dbReference type="InterPro" id="IPR038718">
    <property type="entry name" value="SNF2-like_sf"/>
</dbReference>
<feature type="domain" description="SANT" evidence="13">
    <location>
        <begin position="831"/>
        <end position="883"/>
    </location>
</feature>